<keyword evidence="4" id="KW-0472">Membrane</keyword>
<evidence type="ECO:0008006" key="7">
    <source>
        <dbReference type="Google" id="ProtNLM"/>
    </source>
</evidence>
<dbReference type="PANTHER" id="PTHR48043">
    <property type="entry name" value="EG:EG0003.4 PROTEIN-RELATED"/>
    <property type="match status" value="1"/>
</dbReference>
<evidence type="ECO:0000256" key="1">
    <source>
        <dbReference type="ARBA" id="ARBA00009995"/>
    </source>
</evidence>
<protein>
    <recommendedName>
        <fullName evidence="7">Glucuronosyltransferase</fullName>
    </recommendedName>
</protein>
<dbReference type="PANTHER" id="PTHR48043:SF145">
    <property type="entry name" value="FI06409P-RELATED"/>
    <property type="match status" value="1"/>
</dbReference>
<sequence>MAVNVSGVISTRLTWFNLLVMFLSCCVFGSNVLISSMHGEGSHFFLGAAIGEGLVQRGHNATLLISRAYEHRTREPKYSNLSFEVFDHHKRSLQEVRDFWKNFGVLSLGKGDDGLIKTVYYLIESMADDCEDLVLDIELMKRLEDVDAIVVDMTWICGIMIRAALERNLNYSKKIALVTLTPFTPQPIALFSYGSSYNPAYQPELNTGFTDRMSFLERTANLLQSVVYAVLGAALTIPVYMRVGENTGLEDVMSIKMSLMNDLADLHLQNFDFAIEFPFPISPNVIPVGGGLTAWPPTQLDQELEDFMEGSGDHGVILFTLGTYFGEITIIQPGFAEQFAEAFRRVPQKVIWQVEDPLGEIDVPPNVKVMPWVPQNDLLGHPKTRVFLYQGGNNGFQEACYHGVPIVVVPLHADQFDVAARVVARGMGRKIDKMAASADVIYDTLQDVISDPKYAAVAKEVATIIRERPMQARERAAFWIEHVIKYGGQYLKTSARDLSLIEFFMIDVLAFLLLLATAFLLIVIFGVRLCCRMVCGKRKAKLD</sequence>
<dbReference type="Pfam" id="PF00201">
    <property type="entry name" value="UDPGT"/>
    <property type="match status" value="1"/>
</dbReference>
<dbReference type="InParanoid" id="A0A7M7PIV3"/>
<evidence type="ECO:0000256" key="2">
    <source>
        <dbReference type="ARBA" id="ARBA00022676"/>
    </source>
</evidence>
<dbReference type="RefSeq" id="XP_030851362.1">
    <property type="nucleotide sequence ID" value="XM_030995502.1"/>
</dbReference>
<keyword evidence="2" id="KW-0328">Glycosyltransferase</keyword>
<evidence type="ECO:0000313" key="6">
    <source>
        <dbReference type="Proteomes" id="UP000007110"/>
    </source>
</evidence>
<organism evidence="5 6">
    <name type="scientific">Strongylocentrotus purpuratus</name>
    <name type="common">Purple sea urchin</name>
    <dbReference type="NCBI Taxonomy" id="7668"/>
    <lineage>
        <taxon>Eukaryota</taxon>
        <taxon>Metazoa</taxon>
        <taxon>Echinodermata</taxon>
        <taxon>Eleutherozoa</taxon>
        <taxon>Echinozoa</taxon>
        <taxon>Echinoidea</taxon>
        <taxon>Euechinoidea</taxon>
        <taxon>Echinacea</taxon>
        <taxon>Camarodonta</taxon>
        <taxon>Echinidea</taxon>
        <taxon>Strongylocentrotidae</taxon>
        <taxon>Strongylocentrotus</taxon>
    </lineage>
</organism>
<feature type="transmembrane region" description="Helical" evidence="4">
    <location>
        <begin position="15"/>
        <end position="34"/>
    </location>
</feature>
<dbReference type="InterPro" id="IPR002213">
    <property type="entry name" value="UDP_glucos_trans"/>
</dbReference>
<evidence type="ECO:0000256" key="4">
    <source>
        <dbReference type="SAM" id="Phobius"/>
    </source>
</evidence>
<dbReference type="InterPro" id="IPR050271">
    <property type="entry name" value="UDP-glycosyltransferase"/>
</dbReference>
<dbReference type="Gene3D" id="3.40.50.2000">
    <property type="entry name" value="Glycogen Phosphorylase B"/>
    <property type="match status" value="1"/>
</dbReference>
<keyword evidence="4" id="KW-0812">Transmembrane</keyword>
<dbReference type="FunFam" id="3.40.50.2000:FF:000050">
    <property type="entry name" value="UDP-glucuronosyltransferase"/>
    <property type="match status" value="1"/>
</dbReference>
<feature type="transmembrane region" description="Helical" evidence="4">
    <location>
        <begin position="503"/>
        <end position="531"/>
    </location>
</feature>
<dbReference type="EnsemblMetazoa" id="XM_030995502">
    <property type="protein sequence ID" value="XP_030851362"/>
    <property type="gene ID" value="LOC100888011"/>
</dbReference>
<name>A0A7M7PIV3_STRPU</name>
<dbReference type="SUPFAM" id="SSF53756">
    <property type="entry name" value="UDP-Glycosyltransferase/glycogen phosphorylase"/>
    <property type="match status" value="1"/>
</dbReference>
<keyword evidence="6" id="KW-1185">Reference proteome</keyword>
<accession>A0A7M7PIV3</accession>
<evidence type="ECO:0000313" key="5">
    <source>
        <dbReference type="EnsemblMetazoa" id="XP_030851362"/>
    </source>
</evidence>
<comment type="similarity">
    <text evidence="1">Belongs to the UDP-glycosyltransferase family.</text>
</comment>
<evidence type="ECO:0000256" key="3">
    <source>
        <dbReference type="ARBA" id="ARBA00022679"/>
    </source>
</evidence>
<dbReference type="GeneID" id="100888011"/>
<dbReference type="Proteomes" id="UP000007110">
    <property type="component" value="Unassembled WGS sequence"/>
</dbReference>
<reference evidence="6" key="1">
    <citation type="submission" date="2015-02" db="EMBL/GenBank/DDBJ databases">
        <title>Genome sequencing for Strongylocentrotus purpuratus.</title>
        <authorList>
            <person name="Murali S."/>
            <person name="Liu Y."/>
            <person name="Vee V."/>
            <person name="English A."/>
            <person name="Wang M."/>
            <person name="Skinner E."/>
            <person name="Han Y."/>
            <person name="Muzny D.M."/>
            <person name="Worley K.C."/>
            <person name="Gibbs R.A."/>
        </authorList>
    </citation>
    <scope>NUCLEOTIDE SEQUENCE</scope>
</reference>
<dbReference type="KEGG" id="spu:100888011"/>
<reference evidence="5" key="2">
    <citation type="submission" date="2021-01" db="UniProtKB">
        <authorList>
            <consortium name="EnsemblMetazoa"/>
        </authorList>
    </citation>
    <scope>IDENTIFICATION</scope>
</reference>
<dbReference type="AlphaFoldDB" id="A0A7M7PIV3"/>
<proteinExistence type="inferred from homology"/>
<dbReference type="CDD" id="cd03784">
    <property type="entry name" value="GT1_Gtf-like"/>
    <property type="match status" value="1"/>
</dbReference>
<keyword evidence="3" id="KW-0808">Transferase</keyword>
<dbReference type="OMA" id="FFDSHWF"/>
<dbReference type="GO" id="GO:0008194">
    <property type="term" value="F:UDP-glycosyltransferase activity"/>
    <property type="evidence" value="ECO:0000318"/>
    <property type="project" value="GO_Central"/>
</dbReference>
<dbReference type="OrthoDB" id="5835829at2759"/>
<keyword evidence="4" id="KW-1133">Transmembrane helix</keyword>